<dbReference type="InterPro" id="IPR044203">
    <property type="entry name" value="GlbO/GLB3-like"/>
</dbReference>
<keyword evidence="4" id="KW-0408">Iron</keyword>
<organism evidence="7 8">
    <name type="scientific">Phreatobacter aquaticus</name>
    <dbReference type="NCBI Taxonomy" id="2570229"/>
    <lineage>
        <taxon>Bacteria</taxon>
        <taxon>Pseudomonadati</taxon>
        <taxon>Pseudomonadota</taxon>
        <taxon>Alphaproteobacteria</taxon>
        <taxon>Hyphomicrobiales</taxon>
        <taxon>Phreatobacteraceae</taxon>
        <taxon>Phreatobacter</taxon>
    </lineage>
</organism>
<keyword evidence="3" id="KW-0479">Metal-binding</keyword>
<evidence type="ECO:0000256" key="4">
    <source>
        <dbReference type="ARBA" id="ARBA00023004"/>
    </source>
</evidence>
<keyword evidence="1" id="KW-0813">Transport</keyword>
<dbReference type="PANTHER" id="PTHR47366">
    <property type="entry name" value="TWO-ON-TWO HEMOGLOBIN-3"/>
    <property type="match status" value="1"/>
</dbReference>
<feature type="binding site" description="distal binding residue" evidence="6">
    <location>
        <position position="127"/>
    </location>
    <ligand>
        <name>heme</name>
        <dbReference type="ChEBI" id="CHEBI:30413"/>
    </ligand>
    <ligandPart>
        <name>Fe</name>
        <dbReference type="ChEBI" id="CHEBI:18248"/>
    </ligandPart>
</feature>
<dbReference type="AlphaFoldDB" id="A0A4D7QLL2"/>
<dbReference type="GO" id="GO:0019825">
    <property type="term" value="F:oxygen binding"/>
    <property type="evidence" value="ECO:0007669"/>
    <property type="project" value="InterPro"/>
</dbReference>
<dbReference type="OrthoDB" id="9790913at2"/>
<evidence type="ECO:0000256" key="3">
    <source>
        <dbReference type="ARBA" id="ARBA00022723"/>
    </source>
</evidence>
<evidence type="ECO:0000256" key="1">
    <source>
        <dbReference type="ARBA" id="ARBA00022448"/>
    </source>
</evidence>
<dbReference type="InterPro" id="IPR009050">
    <property type="entry name" value="Globin-like_sf"/>
</dbReference>
<dbReference type="InterPro" id="IPR001486">
    <property type="entry name" value="Hemoglobin_trunc"/>
</dbReference>
<evidence type="ECO:0000256" key="2">
    <source>
        <dbReference type="ARBA" id="ARBA00022617"/>
    </source>
</evidence>
<name>A0A4D7QLL2_9HYPH</name>
<sequence>MSALQTADHRTPYERIGGADGVRRLTARFYVLMDELPEAKACRAVHPPSLVQAEQKLFEYLSGWLGGPPLFVERHGAPMLRRRHFRASIGLPEVEGWLACFTQAWRETVRDADLDALVLPKIEALAHHMQNS</sequence>
<comment type="similarity">
    <text evidence="5">Belongs to the truncated hemoglobin family. Group II subfamily.</text>
</comment>
<dbReference type="InterPro" id="IPR012292">
    <property type="entry name" value="Globin/Proto"/>
</dbReference>
<dbReference type="GO" id="GO:0005344">
    <property type="term" value="F:oxygen carrier activity"/>
    <property type="evidence" value="ECO:0007669"/>
    <property type="project" value="InterPro"/>
</dbReference>
<dbReference type="Gene3D" id="1.10.490.10">
    <property type="entry name" value="Globins"/>
    <property type="match status" value="1"/>
</dbReference>
<dbReference type="KEGG" id="paqt:E8L99_07510"/>
<proteinExistence type="inferred from homology"/>
<evidence type="ECO:0000313" key="8">
    <source>
        <dbReference type="Proteomes" id="UP000298588"/>
    </source>
</evidence>
<dbReference type="Proteomes" id="UP000298588">
    <property type="component" value="Chromosome"/>
</dbReference>
<dbReference type="RefSeq" id="WP_137102006.1">
    <property type="nucleotide sequence ID" value="NZ_CP039865.1"/>
</dbReference>
<dbReference type="GO" id="GO:0020037">
    <property type="term" value="F:heme binding"/>
    <property type="evidence" value="ECO:0007669"/>
    <property type="project" value="InterPro"/>
</dbReference>
<evidence type="ECO:0000313" key="7">
    <source>
        <dbReference type="EMBL" id="QCK88680.1"/>
    </source>
</evidence>
<dbReference type="SUPFAM" id="SSF46458">
    <property type="entry name" value="Globin-like"/>
    <property type="match status" value="1"/>
</dbReference>
<dbReference type="EMBL" id="CP039865">
    <property type="protein sequence ID" value="QCK88680.1"/>
    <property type="molecule type" value="Genomic_DNA"/>
</dbReference>
<keyword evidence="8" id="KW-1185">Reference proteome</keyword>
<gene>
    <name evidence="7" type="ORF">E8L99_07510</name>
</gene>
<dbReference type="Pfam" id="PF01152">
    <property type="entry name" value="Bac_globin"/>
    <property type="match status" value="1"/>
</dbReference>
<protein>
    <submittedName>
        <fullName evidence="7">Globin</fullName>
    </submittedName>
</protein>
<accession>A0A4D7QLL2</accession>
<evidence type="ECO:0000256" key="6">
    <source>
        <dbReference type="PIRSR" id="PIRSR601486-1"/>
    </source>
</evidence>
<dbReference type="CDD" id="cd14773">
    <property type="entry name" value="TrHb2_PhHbO-like_O"/>
    <property type="match status" value="1"/>
</dbReference>
<reference evidence="7 8" key="1">
    <citation type="submission" date="2019-04" db="EMBL/GenBank/DDBJ databases">
        <title>Phreatobacter aquaticus sp. nov.</title>
        <authorList>
            <person name="Choi A."/>
            <person name="Baek K."/>
        </authorList>
    </citation>
    <scope>NUCLEOTIDE SEQUENCE [LARGE SCALE GENOMIC DNA]</scope>
    <source>
        <strain evidence="7 8">NMCR1094</strain>
    </source>
</reference>
<evidence type="ECO:0000256" key="5">
    <source>
        <dbReference type="ARBA" id="ARBA00034496"/>
    </source>
</evidence>
<dbReference type="GO" id="GO:0046872">
    <property type="term" value="F:metal ion binding"/>
    <property type="evidence" value="ECO:0007669"/>
    <property type="project" value="UniProtKB-KW"/>
</dbReference>
<keyword evidence="2 6" id="KW-0349">Heme</keyword>
<dbReference type="PANTHER" id="PTHR47366:SF1">
    <property type="entry name" value="TWO-ON-TWO HEMOGLOBIN-3"/>
    <property type="match status" value="1"/>
</dbReference>